<proteinExistence type="predicted"/>
<feature type="compositionally biased region" description="Polar residues" evidence="1">
    <location>
        <begin position="159"/>
        <end position="173"/>
    </location>
</feature>
<accession>A0A5C3NJ90</accession>
<keyword evidence="2" id="KW-1133">Transmembrane helix</keyword>
<reference evidence="3 4" key="1">
    <citation type="journal article" date="2019" name="Nat. Ecol. Evol.">
        <title>Megaphylogeny resolves global patterns of mushroom evolution.</title>
        <authorList>
            <person name="Varga T."/>
            <person name="Krizsan K."/>
            <person name="Foldi C."/>
            <person name="Dima B."/>
            <person name="Sanchez-Garcia M."/>
            <person name="Sanchez-Ramirez S."/>
            <person name="Szollosi G.J."/>
            <person name="Szarkandi J.G."/>
            <person name="Papp V."/>
            <person name="Albert L."/>
            <person name="Andreopoulos W."/>
            <person name="Angelini C."/>
            <person name="Antonin V."/>
            <person name="Barry K.W."/>
            <person name="Bougher N.L."/>
            <person name="Buchanan P."/>
            <person name="Buyck B."/>
            <person name="Bense V."/>
            <person name="Catcheside P."/>
            <person name="Chovatia M."/>
            <person name="Cooper J."/>
            <person name="Damon W."/>
            <person name="Desjardin D."/>
            <person name="Finy P."/>
            <person name="Geml J."/>
            <person name="Haridas S."/>
            <person name="Hughes K."/>
            <person name="Justo A."/>
            <person name="Karasinski D."/>
            <person name="Kautmanova I."/>
            <person name="Kiss B."/>
            <person name="Kocsube S."/>
            <person name="Kotiranta H."/>
            <person name="LaButti K.M."/>
            <person name="Lechner B.E."/>
            <person name="Liimatainen K."/>
            <person name="Lipzen A."/>
            <person name="Lukacs Z."/>
            <person name="Mihaltcheva S."/>
            <person name="Morgado L.N."/>
            <person name="Niskanen T."/>
            <person name="Noordeloos M.E."/>
            <person name="Ohm R.A."/>
            <person name="Ortiz-Santana B."/>
            <person name="Ovrebo C."/>
            <person name="Racz N."/>
            <person name="Riley R."/>
            <person name="Savchenko A."/>
            <person name="Shiryaev A."/>
            <person name="Soop K."/>
            <person name="Spirin V."/>
            <person name="Szebenyi C."/>
            <person name="Tomsovsky M."/>
            <person name="Tulloss R.E."/>
            <person name="Uehling J."/>
            <person name="Grigoriev I.V."/>
            <person name="Vagvolgyi C."/>
            <person name="Papp T."/>
            <person name="Martin F.M."/>
            <person name="Miettinen O."/>
            <person name="Hibbett D.S."/>
            <person name="Nagy L.G."/>
        </authorList>
    </citation>
    <scope>NUCLEOTIDE SEQUENCE [LARGE SCALE GENOMIC DNA]</scope>
    <source>
        <strain evidence="3 4">OMC1185</strain>
    </source>
</reference>
<evidence type="ECO:0000313" key="3">
    <source>
        <dbReference type="EMBL" id="TFK57300.1"/>
    </source>
</evidence>
<dbReference type="AlphaFoldDB" id="A0A5C3NJ90"/>
<feature type="region of interest" description="Disordered" evidence="1">
    <location>
        <begin position="134"/>
        <end position="173"/>
    </location>
</feature>
<sequence length="173" mass="18540">MADFVQNLDPSKLVLVGAVMSFVISPFGAPSYNLPIFLFGVYTQEQSEATQSLRAFTGLVGASALFDLIYIFSANEQPTWVKLILFLVMLLKAPTFLTFAAALRQRGAQFSGLGNNFSGNTVWSMPGGFTSLSGGRDGYETVDDTPPAPVPKPQPPLPVNNNTQNAPGAYQSV</sequence>
<feature type="transmembrane region" description="Helical" evidence="2">
    <location>
        <begin position="13"/>
        <end position="41"/>
    </location>
</feature>
<keyword evidence="2" id="KW-0472">Membrane</keyword>
<evidence type="ECO:0000256" key="1">
    <source>
        <dbReference type="SAM" id="MobiDB-lite"/>
    </source>
</evidence>
<keyword evidence="4" id="KW-1185">Reference proteome</keyword>
<gene>
    <name evidence="3" type="ORF">OE88DRAFT_1650941</name>
</gene>
<keyword evidence="2" id="KW-0812">Transmembrane</keyword>
<dbReference type="EMBL" id="ML213503">
    <property type="protein sequence ID" value="TFK57300.1"/>
    <property type="molecule type" value="Genomic_DNA"/>
</dbReference>
<organism evidence="3 4">
    <name type="scientific">Heliocybe sulcata</name>
    <dbReference type="NCBI Taxonomy" id="5364"/>
    <lineage>
        <taxon>Eukaryota</taxon>
        <taxon>Fungi</taxon>
        <taxon>Dikarya</taxon>
        <taxon>Basidiomycota</taxon>
        <taxon>Agaricomycotina</taxon>
        <taxon>Agaricomycetes</taxon>
        <taxon>Gloeophyllales</taxon>
        <taxon>Gloeophyllaceae</taxon>
        <taxon>Heliocybe</taxon>
    </lineage>
</organism>
<evidence type="ECO:0000313" key="4">
    <source>
        <dbReference type="Proteomes" id="UP000305948"/>
    </source>
</evidence>
<dbReference type="OrthoDB" id="2500246at2759"/>
<protein>
    <submittedName>
        <fullName evidence="3">Uncharacterized protein</fullName>
    </submittedName>
</protein>
<feature type="compositionally biased region" description="Pro residues" evidence="1">
    <location>
        <begin position="146"/>
        <end position="158"/>
    </location>
</feature>
<evidence type="ECO:0000256" key="2">
    <source>
        <dbReference type="SAM" id="Phobius"/>
    </source>
</evidence>
<feature type="transmembrane region" description="Helical" evidence="2">
    <location>
        <begin position="53"/>
        <end position="72"/>
    </location>
</feature>
<feature type="transmembrane region" description="Helical" evidence="2">
    <location>
        <begin position="84"/>
        <end position="103"/>
    </location>
</feature>
<name>A0A5C3NJ90_9AGAM</name>
<dbReference type="Proteomes" id="UP000305948">
    <property type="component" value="Unassembled WGS sequence"/>
</dbReference>